<evidence type="ECO:0008006" key="3">
    <source>
        <dbReference type="Google" id="ProtNLM"/>
    </source>
</evidence>
<dbReference type="EMBL" id="JAPFFF010000072">
    <property type="protein sequence ID" value="KAK8835919.1"/>
    <property type="molecule type" value="Genomic_DNA"/>
</dbReference>
<name>A0ABR2GPP6_9EUKA</name>
<dbReference type="Proteomes" id="UP001470230">
    <property type="component" value="Unassembled WGS sequence"/>
</dbReference>
<reference evidence="1 2" key="1">
    <citation type="submission" date="2024-04" db="EMBL/GenBank/DDBJ databases">
        <title>Tritrichomonas musculus Genome.</title>
        <authorList>
            <person name="Alves-Ferreira E."/>
            <person name="Grigg M."/>
            <person name="Lorenzi H."/>
            <person name="Galac M."/>
        </authorList>
    </citation>
    <scope>NUCLEOTIDE SEQUENCE [LARGE SCALE GENOMIC DNA]</scope>
    <source>
        <strain evidence="1 2">EAF2021</strain>
    </source>
</reference>
<keyword evidence="2" id="KW-1185">Reference proteome</keyword>
<comment type="caution">
    <text evidence="1">The sequence shown here is derived from an EMBL/GenBank/DDBJ whole genome shotgun (WGS) entry which is preliminary data.</text>
</comment>
<organism evidence="1 2">
    <name type="scientific">Tritrichomonas musculus</name>
    <dbReference type="NCBI Taxonomy" id="1915356"/>
    <lineage>
        <taxon>Eukaryota</taxon>
        <taxon>Metamonada</taxon>
        <taxon>Parabasalia</taxon>
        <taxon>Tritrichomonadida</taxon>
        <taxon>Tritrichomonadidae</taxon>
        <taxon>Tritrichomonas</taxon>
    </lineage>
</organism>
<evidence type="ECO:0000313" key="1">
    <source>
        <dbReference type="EMBL" id="KAK8835919.1"/>
    </source>
</evidence>
<evidence type="ECO:0000313" key="2">
    <source>
        <dbReference type="Proteomes" id="UP001470230"/>
    </source>
</evidence>
<accession>A0ABR2GPP6</accession>
<proteinExistence type="predicted"/>
<sequence length="96" mass="11048">MIGNTTTTNLCESMNYLHELHCDKIHSWGNSAPVRSAVAVLRKNHPLTYQKEVIGICDVDELMISPQIELRSIDNYLLNQYKRTPKARKIKKNACY</sequence>
<gene>
    <name evidence="1" type="ORF">M9Y10_040298</name>
</gene>
<protein>
    <recommendedName>
        <fullName evidence="3">Glycosyltransferase family 92 protein</fullName>
    </recommendedName>
</protein>